<reference evidence="1" key="1">
    <citation type="submission" date="2018-11" db="EMBL/GenBank/DDBJ databases">
        <title>The sequence and de novo assembly of Larimichthys crocea genome using PacBio and Hi-C technologies.</title>
        <authorList>
            <person name="Xu P."/>
            <person name="Chen B."/>
            <person name="Zhou Z."/>
            <person name="Ke Q."/>
            <person name="Wu Y."/>
            <person name="Bai H."/>
            <person name="Pu F."/>
        </authorList>
    </citation>
    <scope>NUCLEOTIDE SEQUENCE</scope>
    <source>
        <tissue evidence="1">Muscle</tissue>
    </source>
</reference>
<evidence type="ECO:0000313" key="1">
    <source>
        <dbReference type="EMBL" id="TMS21336.1"/>
    </source>
</evidence>
<gene>
    <name evidence="1" type="ORF">E3U43_015309</name>
</gene>
<protein>
    <submittedName>
        <fullName evidence="1">Uncharacterized protein</fullName>
    </submittedName>
</protein>
<sequence length="1077" mass="120643">MPAVIRNKEDSSDSSSEDEQEDHPCIAWSGLSKTIPVLLFFPEAAVSKDGNICSTGERYHMAFKIVRTESRLVRGILTNHGFHEVHPNSNDFNLMWTGSHLKPYILRSLQDFQKVNHFPRSYELTRKDRLYKNIQRMQQTHGFKNFHIVPQTFVLPSEYQEFCNCFAKDKGPWIIKPVASSRGRGIYLVSNPNQISMDENILVSRYINNPLLIDEFKFDVRLYVLVTSYDPLLIYVYEEGLARFATVKYDRTSKNIKNTFMHLTNYSVNKKSSDYVSCDDPEVEDYGNKWSMSAVLRYLKQDGKDTTLLMKQVEDLIIKAVLSAELQIATACKMFVPHKTNCFELYGFDVLIDSNLKPWLLERQKLASVSNSETEGSKDKQGPKQGQGDSTLSLTAEEIKVLRRIKEEYERRGGFVRIFPTAETWELYGGYLESKTSMNYMLANRLFHGRNVTGNVQLQVDAVHGCHVVQYERKLLSLEARKKRQRHLTHRSAAGKKKSGKESKASPTASSSQEGEECAQKEREKELVIRFLRRAASNLQQDIKVVLPSRQLPLQDRRRILSHQLGEFIHCYNKETDHMVKKQENGKEEHCVNPTLPVAKKDSSASESSLSTGKVSSDPDIKATESQPSVRAFPEDQQAAVRTGKSQPDIQSSQHCSSFPVTLDCTHIHLQHCSPTPTSLPLHCPPPPPPPLQPPSYVQSLAKSHFCHAENLSDPPAYTSAVVVTQPSRAIWTAVSTGSVSTGQPTQVLRRIQSFTSSASNSGTASSIPSATHIYSQKLSRPTSAGQVIRRSSSGKLKSHSAGTFKELNSLSAQAHSNQQAFISALQKLADKQVARHYASSSHINLLTQHLTNMNLTNRMLSRESVTLNRKVRHTAATTQGPIKAVHSGSDLCSSAGHRPLKDEDVLWDGQMQSAYSLVTGVNPQQRYQPTQGSYQLQFAIQKLQQQRLQSQQFLDQSHCRHQAQFPDQRSTPHSQAPTNSSSCPPPSFHVRPNHSHGHSHIQTCVSPVLTPKPPSSAREGQLRKTATKRLIKQTSAESSASGSVSSGQHTAYEAICGKTGLSVYHKLFQGQEPSHR</sequence>
<evidence type="ECO:0000313" key="2">
    <source>
        <dbReference type="Proteomes" id="UP000793456"/>
    </source>
</evidence>
<accession>A0ACD3RNZ4</accession>
<proteinExistence type="predicted"/>
<dbReference type="Proteomes" id="UP000793456">
    <property type="component" value="Chromosome III"/>
</dbReference>
<organism evidence="1 2">
    <name type="scientific">Larimichthys crocea</name>
    <name type="common">Large yellow croaker</name>
    <name type="synonym">Pseudosciaena crocea</name>
    <dbReference type="NCBI Taxonomy" id="215358"/>
    <lineage>
        <taxon>Eukaryota</taxon>
        <taxon>Metazoa</taxon>
        <taxon>Chordata</taxon>
        <taxon>Craniata</taxon>
        <taxon>Vertebrata</taxon>
        <taxon>Euteleostomi</taxon>
        <taxon>Actinopterygii</taxon>
        <taxon>Neopterygii</taxon>
        <taxon>Teleostei</taxon>
        <taxon>Neoteleostei</taxon>
        <taxon>Acanthomorphata</taxon>
        <taxon>Eupercaria</taxon>
        <taxon>Sciaenidae</taxon>
        <taxon>Larimichthys</taxon>
    </lineage>
</organism>
<keyword evidence="2" id="KW-1185">Reference proteome</keyword>
<dbReference type="EMBL" id="CM011676">
    <property type="protein sequence ID" value="TMS21336.1"/>
    <property type="molecule type" value="Genomic_DNA"/>
</dbReference>
<comment type="caution">
    <text evidence="1">The sequence shown here is derived from an EMBL/GenBank/DDBJ whole genome shotgun (WGS) entry which is preliminary data.</text>
</comment>
<name>A0ACD3RNZ4_LARCR</name>